<keyword evidence="4 6" id="KW-0472">Membrane</keyword>
<dbReference type="InterPro" id="IPR049326">
    <property type="entry name" value="Rhodopsin_dom_fungi"/>
</dbReference>
<dbReference type="GeneID" id="36553321"/>
<proteinExistence type="inferred from homology"/>
<gene>
    <name evidence="8" type="ORF">P170DRAFT_382888</name>
</gene>
<protein>
    <recommendedName>
        <fullName evidence="7">Rhodopsin domain-containing protein</fullName>
    </recommendedName>
</protein>
<dbReference type="Pfam" id="PF20684">
    <property type="entry name" value="Fung_rhodopsin"/>
    <property type="match status" value="1"/>
</dbReference>
<reference evidence="8 9" key="1">
    <citation type="submission" date="2016-12" db="EMBL/GenBank/DDBJ databases">
        <title>The genomes of Aspergillus section Nigri reveals drivers in fungal speciation.</title>
        <authorList>
            <consortium name="DOE Joint Genome Institute"/>
            <person name="Vesth T.C."/>
            <person name="Nybo J."/>
            <person name="Theobald S."/>
            <person name="Brandl J."/>
            <person name="Frisvad J.C."/>
            <person name="Nielsen K.F."/>
            <person name="Lyhne E.K."/>
            <person name="Kogle M.E."/>
            <person name="Kuo A."/>
            <person name="Riley R."/>
            <person name="Clum A."/>
            <person name="Nolan M."/>
            <person name="Lipzen A."/>
            <person name="Salamov A."/>
            <person name="Henrissat B."/>
            <person name="Wiebenga A."/>
            <person name="De Vries R.P."/>
            <person name="Grigoriev I.V."/>
            <person name="Mortensen U.H."/>
            <person name="Andersen M.R."/>
            <person name="Baker S.E."/>
        </authorList>
    </citation>
    <scope>NUCLEOTIDE SEQUENCE [LARGE SCALE GENOMIC DNA]</scope>
    <source>
        <strain evidence="8 9">IBT 23096</strain>
    </source>
</reference>
<dbReference type="RefSeq" id="XP_024703912.1">
    <property type="nucleotide sequence ID" value="XM_024845622.1"/>
</dbReference>
<accession>A0A2I2G6W0</accession>
<keyword evidence="9" id="KW-1185">Reference proteome</keyword>
<dbReference type="Proteomes" id="UP000234275">
    <property type="component" value="Unassembled WGS sequence"/>
</dbReference>
<dbReference type="AlphaFoldDB" id="A0A2I2G6W0"/>
<dbReference type="EMBL" id="MSFO01000004">
    <property type="protein sequence ID" value="PLB48610.1"/>
    <property type="molecule type" value="Genomic_DNA"/>
</dbReference>
<organism evidence="8 9">
    <name type="scientific">Aspergillus steynii IBT 23096</name>
    <dbReference type="NCBI Taxonomy" id="1392250"/>
    <lineage>
        <taxon>Eukaryota</taxon>
        <taxon>Fungi</taxon>
        <taxon>Dikarya</taxon>
        <taxon>Ascomycota</taxon>
        <taxon>Pezizomycotina</taxon>
        <taxon>Eurotiomycetes</taxon>
        <taxon>Eurotiomycetidae</taxon>
        <taxon>Eurotiales</taxon>
        <taxon>Aspergillaceae</taxon>
        <taxon>Aspergillus</taxon>
        <taxon>Aspergillus subgen. Circumdati</taxon>
    </lineage>
</organism>
<feature type="domain" description="Rhodopsin" evidence="7">
    <location>
        <begin position="26"/>
        <end position="267"/>
    </location>
</feature>
<comment type="similarity">
    <text evidence="5">Belongs to the SAT4 family.</text>
</comment>
<feature type="transmembrane region" description="Helical" evidence="6">
    <location>
        <begin position="172"/>
        <end position="192"/>
    </location>
</feature>
<evidence type="ECO:0000256" key="5">
    <source>
        <dbReference type="ARBA" id="ARBA00038359"/>
    </source>
</evidence>
<dbReference type="OrthoDB" id="3897607at2759"/>
<keyword evidence="2 6" id="KW-0812">Transmembrane</keyword>
<evidence type="ECO:0000256" key="6">
    <source>
        <dbReference type="SAM" id="Phobius"/>
    </source>
</evidence>
<feature type="transmembrane region" description="Helical" evidence="6">
    <location>
        <begin position="204"/>
        <end position="222"/>
    </location>
</feature>
<dbReference type="VEuPathDB" id="FungiDB:P170DRAFT_382888"/>
<dbReference type="PANTHER" id="PTHR33048">
    <property type="entry name" value="PTH11-LIKE INTEGRAL MEMBRANE PROTEIN (AFU_ORTHOLOGUE AFUA_5G11245)"/>
    <property type="match status" value="1"/>
</dbReference>
<evidence type="ECO:0000256" key="2">
    <source>
        <dbReference type="ARBA" id="ARBA00022692"/>
    </source>
</evidence>
<keyword evidence="3 6" id="KW-1133">Transmembrane helix</keyword>
<feature type="transmembrane region" description="Helical" evidence="6">
    <location>
        <begin position="123"/>
        <end position="143"/>
    </location>
</feature>
<evidence type="ECO:0000259" key="7">
    <source>
        <dbReference type="Pfam" id="PF20684"/>
    </source>
</evidence>
<comment type="caution">
    <text evidence="8">The sequence shown here is derived from an EMBL/GenBank/DDBJ whole genome shotgun (WGS) entry which is preliminary data.</text>
</comment>
<feature type="transmembrane region" description="Helical" evidence="6">
    <location>
        <begin position="6"/>
        <end position="30"/>
    </location>
</feature>
<dbReference type="InterPro" id="IPR052337">
    <property type="entry name" value="SAT4-like"/>
</dbReference>
<evidence type="ECO:0000313" key="9">
    <source>
        <dbReference type="Proteomes" id="UP000234275"/>
    </source>
</evidence>
<dbReference type="GO" id="GO:0016020">
    <property type="term" value="C:membrane"/>
    <property type="evidence" value="ECO:0007669"/>
    <property type="project" value="UniProtKB-SubCell"/>
</dbReference>
<sequence length="278" mass="31176">MVSGRSEAILVTTAVILGISQFTVFLRFYVRLRLVRSFGTDDWIMLIASIFNIGFGICGILGAVYGMGQKTPYFANRPDHYRWAMLCFYFGQVFYVVTCVLARLSIALSLLRLTVERIHSLMLYIITALSIMAGLIFFFFTVFQCQPVHYFWNRIDTPGRCLNMDLLLGIVYMYSAVAAICDFTIGLLPAFMVWKLKMNQRTKVAVAGLLGIGCVASSAVIVRMPFLQFSKHPEFLYQTTQIAIWSHVEAGLGLTAASLMTIRPLLRAMHVSSPRSSG</sequence>
<evidence type="ECO:0000313" key="8">
    <source>
        <dbReference type="EMBL" id="PLB48610.1"/>
    </source>
</evidence>
<evidence type="ECO:0000256" key="3">
    <source>
        <dbReference type="ARBA" id="ARBA00022989"/>
    </source>
</evidence>
<comment type="subcellular location">
    <subcellularLocation>
        <location evidence="1">Membrane</location>
        <topology evidence="1">Multi-pass membrane protein</topology>
    </subcellularLocation>
</comment>
<feature type="transmembrane region" description="Helical" evidence="6">
    <location>
        <begin position="42"/>
        <end position="68"/>
    </location>
</feature>
<feature type="transmembrane region" description="Helical" evidence="6">
    <location>
        <begin position="88"/>
        <end position="111"/>
    </location>
</feature>
<name>A0A2I2G6W0_9EURO</name>
<dbReference type="PANTHER" id="PTHR33048:SF140">
    <property type="entry name" value="ATPASE, PUTATIVE (EUROFUNG)-RELATED"/>
    <property type="match status" value="1"/>
</dbReference>
<evidence type="ECO:0000256" key="1">
    <source>
        <dbReference type="ARBA" id="ARBA00004141"/>
    </source>
</evidence>
<evidence type="ECO:0000256" key="4">
    <source>
        <dbReference type="ARBA" id="ARBA00023136"/>
    </source>
</evidence>